<evidence type="ECO:0000256" key="5">
    <source>
        <dbReference type="ARBA" id="ARBA00023049"/>
    </source>
</evidence>
<dbReference type="FunFam" id="3.40.140.10:FF:000085">
    <property type="entry name" value="Mov34/MPN/PAD-1 family protein"/>
    <property type="match status" value="1"/>
</dbReference>
<dbReference type="SMART" id="SM00232">
    <property type="entry name" value="JAB_MPN"/>
    <property type="match status" value="1"/>
</dbReference>
<gene>
    <name evidence="7" type="ORF">WA1_10425</name>
</gene>
<evidence type="ECO:0000259" key="6">
    <source>
        <dbReference type="PROSITE" id="PS50249"/>
    </source>
</evidence>
<dbReference type="STRING" id="128403.WA1_10425"/>
<proteinExistence type="predicted"/>
<keyword evidence="2" id="KW-0479">Metal-binding</keyword>
<dbReference type="Proteomes" id="UP000076925">
    <property type="component" value="Unassembled WGS sequence"/>
</dbReference>
<organism evidence="7 8">
    <name type="scientific">Scytonema hofmannii PCC 7110</name>
    <dbReference type="NCBI Taxonomy" id="128403"/>
    <lineage>
        <taxon>Bacteria</taxon>
        <taxon>Bacillati</taxon>
        <taxon>Cyanobacteriota</taxon>
        <taxon>Cyanophyceae</taxon>
        <taxon>Nostocales</taxon>
        <taxon>Scytonemataceae</taxon>
        <taxon>Scytonema</taxon>
    </lineage>
</organism>
<keyword evidence="4" id="KW-0862">Zinc</keyword>
<dbReference type="GO" id="GO:0006508">
    <property type="term" value="P:proteolysis"/>
    <property type="evidence" value="ECO:0007669"/>
    <property type="project" value="UniProtKB-KW"/>
</dbReference>
<dbReference type="GO" id="GO:0008235">
    <property type="term" value="F:metalloexopeptidase activity"/>
    <property type="evidence" value="ECO:0007669"/>
    <property type="project" value="TreeGrafter"/>
</dbReference>
<dbReference type="InterPro" id="IPR000555">
    <property type="entry name" value="JAMM/MPN+_dom"/>
</dbReference>
<protein>
    <recommendedName>
        <fullName evidence="6">MPN domain-containing protein</fullName>
    </recommendedName>
</protein>
<evidence type="ECO:0000256" key="3">
    <source>
        <dbReference type="ARBA" id="ARBA00022801"/>
    </source>
</evidence>
<dbReference type="InterPro" id="IPR028090">
    <property type="entry name" value="JAB_dom_prok"/>
</dbReference>
<dbReference type="EMBL" id="ANNX02000013">
    <property type="protein sequence ID" value="KYC43474.1"/>
    <property type="molecule type" value="Genomic_DNA"/>
</dbReference>
<dbReference type="PROSITE" id="PS50249">
    <property type="entry name" value="MPN"/>
    <property type="match status" value="1"/>
</dbReference>
<dbReference type="GO" id="GO:0008270">
    <property type="term" value="F:zinc ion binding"/>
    <property type="evidence" value="ECO:0007669"/>
    <property type="project" value="TreeGrafter"/>
</dbReference>
<evidence type="ECO:0000256" key="4">
    <source>
        <dbReference type="ARBA" id="ARBA00022833"/>
    </source>
</evidence>
<evidence type="ECO:0000256" key="1">
    <source>
        <dbReference type="ARBA" id="ARBA00022670"/>
    </source>
</evidence>
<dbReference type="AlphaFoldDB" id="A0A139XFJ8"/>
<dbReference type="PANTHER" id="PTHR34858">
    <property type="entry name" value="CYSO-CYSTEINE PEPTIDASE"/>
    <property type="match status" value="1"/>
</dbReference>
<dbReference type="CDD" id="cd08070">
    <property type="entry name" value="MPN_like"/>
    <property type="match status" value="1"/>
</dbReference>
<evidence type="ECO:0000256" key="2">
    <source>
        <dbReference type="ARBA" id="ARBA00022723"/>
    </source>
</evidence>
<keyword evidence="8" id="KW-1185">Reference proteome</keyword>
<feature type="domain" description="MPN" evidence="6">
    <location>
        <begin position="1"/>
        <end position="151"/>
    </location>
</feature>
<name>A0A139XFJ8_9CYAN</name>
<keyword evidence="3" id="KW-0378">Hydrolase</keyword>
<dbReference type="InterPro" id="IPR037518">
    <property type="entry name" value="MPN"/>
</dbReference>
<evidence type="ECO:0000313" key="7">
    <source>
        <dbReference type="EMBL" id="KYC43474.1"/>
    </source>
</evidence>
<keyword evidence="1" id="KW-0645">Protease</keyword>
<dbReference type="InterPro" id="IPR051929">
    <property type="entry name" value="VirAsm_ModProt"/>
</dbReference>
<accession>A0A139XFJ8</accession>
<comment type="caution">
    <text evidence="7">The sequence shown here is derived from an EMBL/GenBank/DDBJ whole genome shotgun (WGS) entry which is preliminary data.</text>
</comment>
<reference evidence="7 8" key="1">
    <citation type="journal article" date="2013" name="Genome Biol. Evol.">
        <title>Genomes of Stigonematalean cyanobacteria (subsection V) and the evolution of oxygenic photosynthesis from prokaryotes to plastids.</title>
        <authorList>
            <person name="Dagan T."/>
            <person name="Roettger M."/>
            <person name="Stucken K."/>
            <person name="Landan G."/>
            <person name="Koch R."/>
            <person name="Major P."/>
            <person name="Gould S.B."/>
            <person name="Goremykin V.V."/>
            <person name="Rippka R."/>
            <person name="Tandeau de Marsac N."/>
            <person name="Gugger M."/>
            <person name="Lockhart P.J."/>
            <person name="Allen J.F."/>
            <person name="Brune I."/>
            <person name="Maus I."/>
            <person name="Puhler A."/>
            <person name="Martin W.F."/>
        </authorList>
    </citation>
    <scope>NUCLEOTIDE SEQUENCE [LARGE SCALE GENOMIC DNA]</scope>
    <source>
        <strain evidence="7 8">PCC 7110</strain>
    </source>
</reference>
<dbReference type="Gene3D" id="3.40.140.10">
    <property type="entry name" value="Cytidine Deaminase, domain 2"/>
    <property type="match status" value="1"/>
</dbReference>
<sequence length="151" mass="17104">MNLNSEHLQTIYSHAETTYPEECSGLLLGSLTDKNKTVLEVIPTENTWSETSDPLCDSTATKQRRYAIAPQVMLQVQKDARDRNLNIIGIYHSHINNPANPSELDRQLAWQEYSYIIVSVMNGKAADIKSWVLDDDHQFQQEAINTGSPKE</sequence>
<dbReference type="Pfam" id="PF14464">
    <property type="entry name" value="Prok-JAB"/>
    <property type="match status" value="1"/>
</dbReference>
<dbReference type="PANTHER" id="PTHR34858:SF1">
    <property type="entry name" value="CYSO-CYSTEINE PEPTIDASE"/>
    <property type="match status" value="1"/>
</dbReference>
<dbReference type="RefSeq" id="WP_017743945.1">
    <property type="nucleotide sequence ID" value="NZ_KQ976354.1"/>
</dbReference>
<evidence type="ECO:0000313" key="8">
    <source>
        <dbReference type="Proteomes" id="UP000076925"/>
    </source>
</evidence>
<dbReference type="SUPFAM" id="SSF102712">
    <property type="entry name" value="JAB1/MPN domain"/>
    <property type="match status" value="1"/>
</dbReference>
<dbReference type="OrthoDB" id="9802958at2"/>
<keyword evidence="5" id="KW-0482">Metalloprotease</keyword>